<evidence type="ECO:0000256" key="7">
    <source>
        <dbReference type="ARBA" id="ARBA00022909"/>
    </source>
</evidence>
<evidence type="ECO:0000256" key="6">
    <source>
        <dbReference type="ARBA" id="ARBA00022840"/>
    </source>
</evidence>
<dbReference type="InterPro" id="IPR035907">
    <property type="entry name" value="Hppk_sf"/>
</dbReference>
<keyword evidence="5 9" id="KW-0418">Kinase</keyword>
<dbReference type="GO" id="GO:0046656">
    <property type="term" value="P:folic acid biosynthetic process"/>
    <property type="evidence" value="ECO:0007669"/>
    <property type="project" value="UniProtKB-KW"/>
</dbReference>
<dbReference type="GO" id="GO:0046654">
    <property type="term" value="P:tetrahydrofolate biosynthetic process"/>
    <property type="evidence" value="ECO:0007669"/>
    <property type="project" value="UniProtKB-UniPathway"/>
</dbReference>
<dbReference type="NCBIfam" id="TIGR01498">
    <property type="entry name" value="folK"/>
    <property type="match status" value="1"/>
</dbReference>
<evidence type="ECO:0000256" key="4">
    <source>
        <dbReference type="ARBA" id="ARBA00022741"/>
    </source>
</evidence>
<evidence type="ECO:0000256" key="1">
    <source>
        <dbReference type="ARBA" id="ARBA00005051"/>
    </source>
</evidence>
<protein>
    <recommendedName>
        <fullName evidence="2">2-amino-4-hydroxy-6-hydroxymethyldihydropteridine diphosphokinase</fullName>
        <ecNumber evidence="2">2.7.6.3</ecNumber>
    </recommendedName>
</protein>
<dbReference type="UniPathway" id="UPA00077">
    <property type="reaction ID" value="UER00155"/>
</dbReference>
<dbReference type="InterPro" id="IPR000550">
    <property type="entry name" value="Hppk"/>
</dbReference>
<proteinExistence type="predicted"/>
<keyword evidence="4" id="KW-0547">Nucleotide-binding</keyword>
<dbReference type="Pfam" id="PF01288">
    <property type="entry name" value="HPPK"/>
    <property type="match status" value="1"/>
</dbReference>
<dbReference type="CDD" id="cd00483">
    <property type="entry name" value="HPPK"/>
    <property type="match status" value="1"/>
</dbReference>
<dbReference type="SUPFAM" id="SSF55083">
    <property type="entry name" value="6-hydroxymethyl-7,8-dihydropterin pyrophosphokinase, HPPK"/>
    <property type="match status" value="1"/>
</dbReference>
<keyword evidence="6" id="KW-0067">ATP-binding</keyword>
<dbReference type="GO" id="GO:0003848">
    <property type="term" value="F:2-amino-4-hydroxy-6-hydroxymethyldihydropteridine diphosphokinase activity"/>
    <property type="evidence" value="ECO:0007669"/>
    <property type="project" value="UniProtKB-EC"/>
</dbReference>
<organism evidence="9">
    <name type="scientific">Magnetococcus massalia (strain MO-1)</name>
    <dbReference type="NCBI Taxonomy" id="451514"/>
    <lineage>
        <taxon>Bacteria</taxon>
        <taxon>Pseudomonadati</taxon>
        <taxon>Pseudomonadota</taxon>
        <taxon>Magnetococcia</taxon>
        <taxon>Magnetococcales</taxon>
        <taxon>Magnetococcaceae</taxon>
        <taxon>Magnetococcus</taxon>
    </lineage>
</organism>
<gene>
    <name evidence="9" type="ORF">MAGMO_3798</name>
</gene>
<dbReference type="PROSITE" id="PS00794">
    <property type="entry name" value="HPPK"/>
    <property type="match status" value="1"/>
</dbReference>
<keyword evidence="7" id="KW-0289">Folate biosynthesis</keyword>
<reference evidence="9" key="1">
    <citation type="submission" date="2015-04" db="EMBL/GenBank/DDBJ databases">
        <authorList>
            <person name="Syromyatnikov M.Y."/>
            <person name="Popov V.N."/>
        </authorList>
    </citation>
    <scope>NUCLEOTIDE SEQUENCE</scope>
    <source>
        <strain evidence="9">MO-1</strain>
    </source>
</reference>
<dbReference type="GO" id="GO:0016301">
    <property type="term" value="F:kinase activity"/>
    <property type="evidence" value="ECO:0007669"/>
    <property type="project" value="UniProtKB-KW"/>
</dbReference>
<evidence type="ECO:0000256" key="5">
    <source>
        <dbReference type="ARBA" id="ARBA00022777"/>
    </source>
</evidence>
<dbReference type="EMBL" id="LO017727">
    <property type="protein sequence ID" value="CRH07927.1"/>
    <property type="molecule type" value="Genomic_DNA"/>
</dbReference>
<feature type="domain" description="7,8-dihydro-6-hydroxymethylpterin-pyrophosphokinase" evidence="8">
    <location>
        <begin position="93"/>
        <end position="104"/>
    </location>
</feature>
<evidence type="ECO:0000256" key="3">
    <source>
        <dbReference type="ARBA" id="ARBA00022679"/>
    </source>
</evidence>
<sequence length="179" mass="20051">MNDHRQQRTVLVGFGANIEPERNLIEGLERLHQAVGLQAISTVYQTAPIGCKPGTPPFYNGAVSFDTSLPAHQLRRLLREVESAQGRQRTTDRNASRPLDLDLLLIADQVVDDAELQIPDPEILQRPFLALPIAELAPQMIHPLERCTLAVIAQRCTWDPKQMQPLQQLTKRLQQLLGG</sequence>
<name>A0A1S7LPE5_MAGMO</name>
<accession>A0A1S7LPE5</accession>
<evidence type="ECO:0000313" key="9">
    <source>
        <dbReference type="EMBL" id="CRH07927.1"/>
    </source>
</evidence>
<dbReference type="Gene3D" id="3.30.70.560">
    <property type="entry name" value="7,8-Dihydro-6-hydroxymethylpterin-pyrophosphokinase HPPK"/>
    <property type="match status" value="1"/>
</dbReference>
<dbReference type="GO" id="GO:0005524">
    <property type="term" value="F:ATP binding"/>
    <property type="evidence" value="ECO:0007669"/>
    <property type="project" value="UniProtKB-KW"/>
</dbReference>
<dbReference type="EC" id="2.7.6.3" evidence="2"/>
<keyword evidence="3 9" id="KW-0808">Transferase</keyword>
<dbReference type="PANTHER" id="PTHR43071">
    <property type="entry name" value="2-AMINO-4-HYDROXY-6-HYDROXYMETHYLDIHYDROPTERIDINE PYROPHOSPHOKINASE"/>
    <property type="match status" value="1"/>
</dbReference>
<dbReference type="AlphaFoldDB" id="A0A1S7LPE5"/>
<evidence type="ECO:0000256" key="2">
    <source>
        <dbReference type="ARBA" id="ARBA00013253"/>
    </source>
</evidence>
<evidence type="ECO:0000259" key="8">
    <source>
        <dbReference type="PROSITE" id="PS00794"/>
    </source>
</evidence>
<comment type="pathway">
    <text evidence="1">Cofactor biosynthesis; tetrahydrofolate biosynthesis; 2-amino-4-hydroxy-6-hydroxymethyl-7,8-dihydropteridine diphosphate from 7,8-dihydroneopterin triphosphate: step 4/4.</text>
</comment>
<dbReference type="PANTHER" id="PTHR43071:SF2">
    <property type="entry name" value="2-AMINO-4-HYDROXY-6-HYDROXYMETHYLDIHYDROPTERIDINE PYROPHOSPHOKINASE"/>
    <property type="match status" value="1"/>
</dbReference>